<evidence type="ECO:0000313" key="3">
    <source>
        <dbReference type="Proteomes" id="UP001529272"/>
    </source>
</evidence>
<reference evidence="2" key="2">
    <citation type="submission" date="2023-06" db="EMBL/GenBank/DDBJ databases">
        <authorList>
            <person name="Spilker T."/>
        </authorList>
    </citation>
    <scope>NUCLEOTIDE SEQUENCE</scope>
    <source>
        <strain evidence="2">FLAC1071</strain>
    </source>
</reference>
<gene>
    <name evidence="2" type="ORF">QRB35_25165</name>
</gene>
<dbReference type="EMBL" id="JASZZX010000033">
    <property type="protein sequence ID" value="MDM3929276.1"/>
    <property type="molecule type" value="Genomic_DNA"/>
</dbReference>
<accession>A0ABT7P877</accession>
<proteinExistence type="predicted"/>
<dbReference type="Proteomes" id="UP001529272">
    <property type="component" value="Unassembled WGS sequence"/>
</dbReference>
<comment type="caution">
    <text evidence="2">The sequence shown here is derived from an EMBL/GenBank/DDBJ whole genome shotgun (WGS) entry which is preliminary data.</text>
</comment>
<evidence type="ECO:0000313" key="2">
    <source>
        <dbReference type="EMBL" id="MDM3929276.1"/>
    </source>
</evidence>
<evidence type="ECO:0000256" key="1">
    <source>
        <dbReference type="SAM" id="MobiDB-lite"/>
    </source>
</evidence>
<name>A0ABT7P877_MYCIT</name>
<protein>
    <submittedName>
        <fullName evidence="2">Uncharacterized protein</fullName>
    </submittedName>
</protein>
<keyword evidence="3" id="KW-1185">Reference proteome</keyword>
<reference evidence="2" key="1">
    <citation type="submission" date="2023-06" db="EMBL/GenBank/DDBJ databases">
        <title>Itaconate inhibition of nontuberculous mycobacteria.</title>
        <authorList>
            <person name="Breen P."/>
            <person name="Zimbric M."/>
            <person name="Caverly L."/>
        </authorList>
    </citation>
    <scope>NUCLEOTIDE SEQUENCE</scope>
    <source>
        <strain evidence="2">FLAC1071</strain>
    </source>
</reference>
<organism evidence="2 3">
    <name type="scientific">Mycobacterium intracellulare subsp. chimaera</name>
    <dbReference type="NCBI Taxonomy" id="222805"/>
    <lineage>
        <taxon>Bacteria</taxon>
        <taxon>Bacillati</taxon>
        <taxon>Actinomycetota</taxon>
        <taxon>Actinomycetes</taxon>
        <taxon>Mycobacteriales</taxon>
        <taxon>Mycobacteriaceae</taxon>
        <taxon>Mycobacterium</taxon>
        <taxon>Mycobacterium avium complex (MAC)</taxon>
    </lineage>
</organism>
<feature type="region of interest" description="Disordered" evidence="1">
    <location>
        <begin position="45"/>
        <end position="78"/>
    </location>
</feature>
<sequence>MSDETGGSGFDVRLPEPSCSECGHTVPIVHSRDRDGLRWARHTVTGSLTSSDGPECENSGADWEDPGLACWTPGNQQW</sequence>